<accession>A0A6N9H3Y0</accession>
<dbReference type="InterPro" id="IPR009075">
    <property type="entry name" value="AcylCo_DH/oxidase_C"/>
</dbReference>
<dbReference type="InterPro" id="IPR006089">
    <property type="entry name" value="Acyl-CoA_DH_CS"/>
</dbReference>
<gene>
    <name evidence="12" type="ORF">GSY69_01880</name>
</gene>
<dbReference type="RefSeq" id="WP_160952195.1">
    <property type="nucleotide sequence ID" value="NZ_WWEQ01000004.1"/>
</dbReference>
<dbReference type="Gene3D" id="1.20.140.10">
    <property type="entry name" value="Butyryl-CoA Dehydrogenase, subunit A, domain 3"/>
    <property type="match status" value="1"/>
</dbReference>
<evidence type="ECO:0000256" key="4">
    <source>
        <dbReference type="ARBA" id="ARBA00022456"/>
    </source>
</evidence>
<dbReference type="GO" id="GO:0050660">
    <property type="term" value="F:flavin adenine dinucleotide binding"/>
    <property type="evidence" value="ECO:0007669"/>
    <property type="project" value="InterPro"/>
</dbReference>
<name>A0A6N9H3Y0_9MICO</name>
<dbReference type="SUPFAM" id="SSF56645">
    <property type="entry name" value="Acyl-CoA dehydrogenase NM domain-like"/>
    <property type="match status" value="1"/>
</dbReference>
<keyword evidence="7 8" id="KW-0560">Oxidoreductase</keyword>
<comment type="caution">
    <text evidence="12">The sequence shown here is derived from an EMBL/GenBank/DDBJ whole genome shotgun (WGS) entry which is preliminary data.</text>
</comment>
<dbReference type="Pfam" id="PF02770">
    <property type="entry name" value="Acyl-CoA_dh_M"/>
    <property type="match status" value="1"/>
</dbReference>
<dbReference type="PANTHER" id="PTHR43831">
    <property type="entry name" value="ISOBUTYRYL-COA DEHYDROGENASE"/>
    <property type="match status" value="1"/>
</dbReference>
<evidence type="ECO:0000313" key="13">
    <source>
        <dbReference type="Proteomes" id="UP000469215"/>
    </source>
</evidence>
<dbReference type="GO" id="GO:0009083">
    <property type="term" value="P:branched-chain amino acid catabolic process"/>
    <property type="evidence" value="ECO:0007669"/>
    <property type="project" value="UniProtKB-KW"/>
</dbReference>
<organism evidence="12 13">
    <name type="scientific">Brevibacterium rongguiense</name>
    <dbReference type="NCBI Taxonomy" id="2695267"/>
    <lineage>
        <taxon>Bacteria</taxon>
        <taxon>Bacillati</taxon>
        <taxon>Actinomycetota</taxon>
        <taxon>Actinomycetes</taxon>
        <taxon>Micrococcales</taxon>
        <taxon>Brevibacteriaceae</taxon>
        <taxon>Brevibacterium</taxon>
    </lineage>
</organism>
<evidence type="ECO:0000256" key="7">
    <source>
        <dbReference type="ARBA" id="ARBA00023002"/>
    </source>
</evidence>
<dbReference type="FunFam" id="1.10.540.10:FF:000002">
    <property type="entry name" value="Acyl-CoA dehydrogenase FadE19"/>
    <property type="match status" value="1"/>
</dbReference>
<keyword evidence="13" id="KW-1185">Reference proteome</keyword>
<dbReference type="InterPro" id="IPR009100">
    <property type="entry name" value="AcylCoA_DH/oxidase_NM_dom_sf"/>
</dbReference>
<feature type="domain" description="Acyl-CoA dehydrogenase/oxidase N-terminal" evidence="11">
    <location>
        <begin position="14"/>
        <end position="123"/>
    </location>
</feature>
<comment type="cofactor">
    <cofactor evidence="1 8">
        <name>FAD</name>
        <dbReference type="ChEBI" id="CHEBI:57692"/>
    </cofactor>
</comment>
<keyword evidence="5 8" id="KW-0285">Flavoprotein</keyword>
<dbReference type="InterPro" id="IPR013786">
    <property type="entry name" value="AcylCoA_DH/ox_N"/>
</dbReference>
<dbReference type="Gene3D" id="1.10.540.10">
    <property type="entry name" value="Acyl-CoA dehydrogenase/oxidase, N-terminal domain"/>
    <property type="match status" value="1"/>
</dbReference>
<feature type="domain" description="Acyl-CoA dehydrogenase/oxidase C-terminal" evidence="9">
    <location>
        <begin position="235"/>
        <end position="383"/>
    </location>
</feature>
<comment type="pathway">
    <text evidence="2">Amino-acid degradation; L-valine degradation.</text>
</comment>
<dbReference type="InterPro" id="IPR036250">
    <property type="entry name" value="AcylCo_DH-like_C"/>
</dbReference>
<dbReference type="GO" id="GO:0003995">
    <property type="term" value="F:acyl-CoA dehydrogenase activity"/>
    <property type="evidence" value="ECO:0007669"/>
    <property type="project" value="InterPro"/>
</dbReference>
<sequence length="388" mass="41879">MARTTAAALTFGLTEEQRELSAMCRDFAEAEIAPHALEWDENHHFPVDVIKAAGELGMGGIYVSEDNGGSGLGRMDAALIFEALSTGCPSVASYMSIHNMVAWMLDRYASPEQQEKWLTPLTSFDKLGSYCLTEPNAGSDAAAIRTSARRDGDDYVLNGVKQFISGAGETDIYLVMARTGQEGARGISTFVVEKGTEGLTFGANEKKMGWRAQPTRQVFMENMRVPAGNLIGEEGQGFKIAMSGLDGGRLNIGACSIGGGQAALEKAIAYMGERQAFGTDLTGFQALRFEVADMQAKLEAARSMLWRAAAAYDAQDPNTSLLSAMAKLTATDTGFEVADRALQLFGGYGYLQEYGIEKLVRDLRVHRILEGTNEIMRVIISRKSTGVA</sequence>
<dbReference type="FunFam" id="1.20.140.10:FF:000001">
    <property type="entry name" value="Acyl-CoA dehydrogenase"/>
    <property type="match status" value="1"/>
</dbReference>
<evidence type="ECO:0000259" key="10">
    <source>
        <dbReference type="Pfam" id="PF02770"/>
    </source>
</evidence>
<comment type="similarity">
    <text evidence="3 8">Belongs to the acyl-CoA dehydrogenase family.</text>
</comment>
<dbReference type="InterPro" id="IPR037069">
    <property type="entry name" value="AcylCoA_DH/ox_N_sf"/>
</dbReference>
<dbReference type="SUPFAM" id="SSF47203">
    <property type="entry name" value="Acyl-CoA dehydrogenase C-terminal domain-like"/>
    <property type="match status" value="1"/>
</dbReference>
<dbReference type="AlphaFoldDB" id="A0A6N9H3Y0"/>
<evidence type="ECO:0000256" key="8">
    <source>
        <dbReference type="RuleBase" id="RU362125"/>
    </source>
</evidence>
<dbReference type="Proteomes" id="UP000469215">
    <property type="component" value="Unassembled WGS sequence"/>
</dbReference>
<dbReference type="Pfam" id="PF02771">
    <property type="entry name" value="Acyl-CoA_dh_N"/>
    <property type="match status" value="1"/>
</dbReference>
<dbReference type="PROSITE" id="PS00073">
    <property type="entry name" value="ACYL_COA_DH_2"/>
    <property type="match status" value="1"/>
</dbReference>
<dbReference type="EMBL" id="WWEQ01000004">
    <property type="protein sequence ID" value="MYM18758.1"/>
    <property type="molecule type" value="Genomic_DNA"/>
</dbReference>
<proteinExistence type="inferred from homology"/>
<evidence type="ECO:0000259" key="9">
    <source>
        <dbReference type="Pfam" id="PF00441"/>
    </source>
</evidence>
<evidence type="ECO:0000256" key="2">
    <source>
        <dbReference type="ARBA" id="ARBA00005109"/>
    </source>
</evidence>
<dbReference type="InterPro" id="IPR046373">
    <property type="entry name" value="Acyl-CoA_Oxase/DH_mid-dom_sf"/>
</dbReference>
<dbReference type="PIRSF" id="PIRSF016578">
    <property type="entry name" value="HsaA"/>
    <property type="match status" value="1"/>
</dbReference>
<dbReference type="Pfam" id="PF00441">
    <property type="entry name" value="Acyl-CoA_dh_1"/>
    <property type="match status" value="1"/>
</dbReference>
<protein>
    <submittedName>
        <fullName evidence="12">Acyl-CoA dehydrogenase</fullName>
    </submittedName>
</protein>
<dbReference type="InterPro" id="IPR052547">
    <property type="entry name" value="Mito_Isobutyryl-CoADH"/>
</dbReference>
<evidence type="ECO:0000256" key="1">
    <source>
        <dbReference type="ARBA" id="ARBA00001974"/>
    </source>
</evidence>
<dbReference type="Gene3D" id="2.40.110.10">
    <property type="entry name" value="Butyryl-CoA Dehydrogenase, subunit A, domain 2"/>
    <property type="match status" value="1"/>
</dbReference>
<dbReference type="FunFam" id="2.40.110.10:FF:000001">
    <property type="entry name" value="Acyl-CoA dehydrogenase, mitochondrial"/>
    <property type="match status" value="1"/>
</dbReference>
<feature type="domain" description="Acyl-CoA oxidase/dehydrogenase middle" evidence="10">
    <location>
        <begin position="130"/>
        <end position="223"/>
    </location>
</feature>
<keyword evidence="6 8" id="KW-0274">FAD</keyword>
<reference evidence="12 13" key="1">
    <citation type="submission" date="2020-01" db="EMBL/GenBank/DDBJ databases">
        <authorList>
            <person name="Deng T."/>
        </authorList>
    </citation>
    <scope>NUCLEOTIDE SEQUENCE [LARGE SCALE GENOMIC DNA]</scope>
    <source>
        <strain evidence="12 13">5221</strain>
    </source>
</reference>
<keyword evidence="4" id="KW-0101">Branched-chain amino acid catabolism</keyword>
<dbReference type="PANTHER" id="PTHR43831:SF1">
    <property type="entry name" value="ISOBUTYRYL-COA DEHYDROGENASE, MITOCHONDRIAL"/>
    <property type="match status" value="1"/>
</dbReference>
<evidence type="ECO:0000259" key="11">
    <source>
        <dbReference type="Pfam" id="PF02771"/>
    </source>
</evidence>
<dbReference type="InterPro" id="IPR006091">
    <property type="entry name" value="Acyl-CoA_Oxase/DH_mid-dom"/>
</dbReference>
<evidence type="ECO:0000256" key="3">
    <source>
        <dbReference type="ARBA" id="ARBA00009347"/>
    </source>
</evidence>
<evidence type="ECO:0000313" key="12">
    <source>
        <dbReference type="EMBL" id="MYM18758.1"/>
    </source>
</evidence>
<evidence type="ECO:0000256" key="5">
    <source>
        <dbReference type="ARBA" id="ARBA00022630"/>
    </source>
</evidence>
<dbReference type="PROSITE" id="PS00072">
    <property type="entry name" value="ACYL_COA_DH_1"/>
    <property type="match status" value="1"/>
</dbReference>
<evidence type="ECO:0000256" key="6">
    <source>
        <dbReference type="ARBA" id="ARBA00022827"/>
    </source>
</evidence>